<feature type="region of interest" description="Disordered" evidence="1">
    <location>
        <begin position="295"/>
        <end position="330"/>
    </location>
</feature>
<protein>
    <submittedName>
        <fullName evidence="2">Uncharacterized protein</fullName>
    </submittedName>
</protein>
<dbReference type="EMBL" id="SPHZ02000001">
    <property type="protein sequence ID" value="KAF0935184.1"/>
    <property type="molecule type" value="Genomic_DNA"/>
</dbReference>
<dbReference type="InterPro" id="IPR011692">
    <property type="entry name" value="Stress_up-reg_Nod19"/>
</dbReference>
<feature type="region of interest" description="Disordered" evidence="1">
    <location>
        <begin position="1"/>
        <end position="22"/>
    </location>
</feature>
<gene>
    <name evidence="2" type="ORF">E2562_031039</name>
</gene>
<keyword evidence="3" id="KW-1185">Reference proteome</keyword>
<dbReference type="Pfam" id="PF07712">
    <property type="entry name" value="SURNod19"/>
    <property type="match status" value="1"/>
</dbReference>
<dbReference type="AlphaFoldDB" id="A0A6G1FEB2"/>
<name>A0A6G1FEB2_9ORYZ</name>
<organism evidence="2 3">
    <name type="scientific">Oryza meyeriana var. granulata</name>
    <dbReference type="NCBI Taxonomy" id="110450"/>
    <lineage>
        <taxon>Eukaryota</taxon>
        <taxon>Viridiplantae</taxon>
        <taxon>Streptophyta</taxon>
        <taxon>Embryophyta</taxon>
        <taxon>Tracheophyta</taxon>
        <taxon>Spermatophyta</taxon>
        <taxon>Magnoliopsida</taxon>
        <taxon>Liliopsida</taxon>
        <taxon>Poales</taxon>
        <taxon>Poaceae</taxon>
        <taxon>BOP clade</taxon>
        <taxon>Oryzoideae</taxon>
        <taxon>Oryzeae</taxon>
        <taxon>Oryzinae</taxon>
        <taxon>Oryza</taxon>
        <taxon>Oryza meyeriana</taxon>
    </lineage>
</organism>
<evidence type="ECO:0000256" key="1">
    <source>
        <dbReference type="SAM" id="MobiDB-lite"/>
    </source>
</evidence>
<evidence type="ECO:0000313" key="2">
    <source>
        <dbReference type="EMBL" id="KAF0935184.1"/>
    </source>
</evidence>
<feature type="compositionally biased region" description="Low complexity" evidence="1">
    <location>
        <begin position="1"/>
        <end position="14"/>
    </location>
</feature>
<evidence type="ECO:0000313" key="3">
    <source>
        <dbReference type="Proteomes" id="UP000479710"/>
    </source>
</evidence>
<dbReference type="Proteomes" id="UP000479710">
    <property type="component" value="Unassembled WGS sequence"/>
</dbReference>
<accession>A0A6G1FEB2</accession>
<feature type="compositionally biased region" description="Low complexity" evidence="1">
    <location>
        <begin position="315"/>
        <end position="330"/>
    </location>
</feature>
<dbReference type="PANTHER" id="PTHR33390:SF1">
    <property type="entry name" value="STRESS UP-REGULATED NOD 19 PROTEIN"/>
    <property type="match status" value="1"/>
</dbReference>
<comment type="caution">
    <text evidence="2">The sequence shown here is derived from an EMBL/GenBank/DDBJ whole genome shotgun (WGS) entry which is preliminary data.</text>
</comment>
<sequence>MVGEATTSTTSSSAHPPPPAAALPATLQDIQAAIAKATELRALHAALLQGGASNADGYVAYGGAGGASRSPSALIRLPPGPSPALSKAAVAEDYPIFTPFRASESLFSVYLGKIVGMVEYQVEECSPDNRAKNECIDVKFRASESLFSVYLGKIVGMVEYQVEECSPDNRAKNECIDVKVTKEVLPCGGDIVFGVAHQHSGWTSAMVLAFMADQQSLNVEVKDELNGVEAAQRVFLYPQSPKVSSIVSKAYRTGYHFQPPKNWINASFQLNLNDLFYKGEQSLQYLLRKLQSFTKTSDSLGGSPAPGEGRRGRDASATAAFASGFSRRPR</sequence>
<proteinExistence type="predicted"/>
<dbReference type="OrthoDB" id="1727272at2759"/>
<dbReference type="PANTHER" id="PTHR33390">
    <property type="entry name" value="STRESS UP-REGULATED NOD 19 PROTEIN"/>
    <property type="match status" value="1"/>
</dbReference>
<reference evidence="2 3" key="1">
    <citation type="submission" date="2019-11" db="EMBL/GenBank/DDBJ databases">
        <title>Whole genome sequence of Oryza granulata.</title>
        <authorList>
            <person name="Li W."/>
        </authorList>
    </citation>
    <scope>NUCLEOTIDE SEQUENCE [LARGE SCALE GENOMIC DNA]</scope>
    <source>
        <strain evidence="3">cv. Menghai</strain>
        <tissue evidence="2">Leaf</tissue>
    </source>
</reference>